<dbReference type="GO" id="GO:0048500">
    <property type="term" value="C:signal recognition particle"/>
    <property type="evidence" value="ECO:0007669"/>
    <property type="project" value="InterPro"/>
</dbReference>
<keyword evidence="1" id="KW-0547">Nucleotide-binding</keyword>
<feature type="non-terminal residue" evidence="4">
    <location>
        <position position="1"/>
    </location>
</feature>
<keyword evidence="2" id="KW-0342">GTP-binding</keyword>
<proteinExistence type="predicted"/>
<name>T1DGW6_9ZZZZ</name>
<gene>
    <name evidence="4" type="ORF">B1A_00779</name>
</gene>
<dbReference type="InterPro" id="IPR027417">
    <property type="entry name" value="P-loop_NTPase"/>
</dbReference>
<dbReference type="PANTHER" id="PTHR11564">
    <property type="entry name" value="SIGNAL RECOGNITION PARTICLE 54K PROTEIN SRP54"/>
    <property type="match status" value="1"/>
</dbReference>
<protein>
    <submittedName>
        <fullName evidence="4">Signal recognition particle, SRP54 subunit, GTPase domain protein</fullName>
    </submittedName>
</protein>
<dbReference type="AlphaFoldDB" id="T1DGW6"/>
<organism evidence="4">
    <name type="scientific">mine drainage metagenome</name>
    <dbReference type="NCBI Taxonomy" id="410659"/>
    <lineage>
        <taxon>unclassified sequences</taxon>
        <taxon>metagenomes</taxon>
        <taxon>ecological metagenomes</taxon>
    </lineage>
</organism>
<dbReference type="GO" id="GO:0003924">
    <property type="term" value="F:GTPase activity"/>
    <property type="evidence" value="ECO:0007669"/>
    <property type="project" value="InterPro"/>
</dbReference>
<dbReference type="Pfam" id="PF00448">
    <property type="entry name" value="SRP54"/>
    <property type="match status" value="1"/>
</dbReference>
<evidence type="ECO:0000256" key="2">
    <source>
        <dbReference type="ARBA" id="ARBA00023134"/>
    </source>
</evidence>
<dbReference type="GO" id="GO:0006614">
    <property type="term" value="P:SRP-dependent cotranslational protein targeting to membrane"/>
    <property type="evidence" value="ECO:0007669"/>
    <property type="project" value="InterPro"/>
</dbReference>
<dbReference type="SUPFAM" id="SSF52540">
    <property type="entry name" value="P-loop containing nucleoside triphosphate hydrolases"/>
    <property type="match status" value="1"/>
</dbReference>
<comment type="caution">
    <text evidence="4">The sequence shown here is derived from an EMBL/GenBank/DDBJ whole genome shotgun (WGS) entry which is preliminary data.</text>
</comment>
<reference evidence="4" key="2">
    <citation type="journal article" date="2014" name="ISME J.">
        <title>Microbial stratification in low pH oxic and suboxic macroscopic growths along an acid mine drainage.</title>
        <authorList>
            <person name="Mendez-Garcia C."/>
            <person name="Mesa V."/>
            <person name="Sprenger R.R."/>
            <person name="Richter M."/>
            <person name="Diez M.S."/>
            <person name="Solano J."/>
            <person name="Bargiela R."/>
            <person name="Golyshina O.V."/>
            <person name="Manteca A."/>
            <person name="Ramos J.L."/>
            <person name="Gallego J.R."/>
            <person name="Llorente I."/>
            <person name="Martins Dos Santos V.A."/>
            <person name="Jensen O.N."/>
            <person name="Pelaez A.I."/>
            <person name="Sanchez J."/>
            <person name="Ferrer M."/>
        </authorList>
    </citation>
    <scope>NUCLEOTIDE SEQUENCE</scope>
</reference>
<feature type="domain" description="SRP54-type proteins GTP-binding" evidence="3">
    <location>
        <begin position="1"/>
        <end position="61"/>
    </location>
</feature>
<dbReference type="InterPro" id="IPR022941">
    <property type="entry name" value="SRP54"/>
</dbReference>
<dbReference type="EMBL" id="AUZX01000590">
    <property type="protein sequence ID" value="EQD80549.1"/>
    <property type="molecule type" value="Genomic_DNA"/>
</dbReference>
<dbReference type="Gene3D" id="3.40.50.300">
    <property type="entry name" value="P-loop containing nucleotide triphosphate hydrolases"/>
    <property type="match status" value="1"/>
</dbReference>
<evidence type="ECO:0000256" key="1">
    <source>
        <dbReference type="ARBA" id="ARBA00022741"/>
    </source>
</evidence>
<dbReference type="PANTHER" id="PTHR11564:SF5">
    <property type="entry name" value="SIGNAL RECOGNITION PARTICLE SUBUNIT SRP54"/>
    <property type="match status" value="1"/>
</dbReference>
<evidence type="ECO:0000259" key="3">
    <source>
        <dbReference type="Pfam" id="PF00448"/>
    </source>
</evidence>
<reference evidence="4" key="1">
    <citation type="submission" date="2013-08" db="EMBL/GenBank/DDBJ databases">
        <authorList>
            <person name="Mendez C."/>
            <person name="Richter M."/>
            <person name="Ferrer M."/>
            <person name="Sanchez J."/>
        </authorList>
    </citation>
    <scope>NUCLEOTIDE SEQUENCE</scope>
</reference>
<evidence type="ECO:0000313" key="4">
    <source>
        <dbReference type="EMBL" id="EQD80549.1"/>
    </source>
</evidence>
<accession>T1DGW6</accession>
<dbReference type="InterPro" id="IPR000897">
    <property type="entry name" value="SRP54_GTPase_dom"/>
</dbReference>
<sequence length="66" mass="6978">DEELIKELKLINNQFKPDEKLLVINADIGQIAGRQAMEFDRAITLTGVIVTKIDGSGKGGGGGLAP</sequence>
<dbReference type="GO" id="GO:0005525">
    <property type="term" value="F:GTP binding"/>
    <property type="evidence" value="ECO:0007669"/>
    <property type="project" value="UniProtKB-KW"/>
</dbReference>